<organism evidence="8 9">
    <name type="scientific">Candidatus Chisholmbacteria bacterium RIFCSPHIGHO2_01_FULL_49_18</name>
    <dbReference type="NCBI Taxonomy" id="1797590"/>
    <lineage>
        <taxon>Bacteria</taxon>
        <taxon>Candidatus Chisholmiibacteriota</taxon>
    </lineage>
</organism>
<evidence type="ECO:0000256" key="6">
    <source>
        <dbReference type="SAM" id="Phobius"/>
    </source>
</evidence>
<evidence type="ECO:0000313" key="8">
    <source>
        <dbReference type="EMBL" id="OGY16528.1"/>
    </source>
</evidence>
<dbReference type="Pfam" id="PF03772">
    <property type="entry name" value="Competence"/>
    <property type="match status" value="1"/>
</dbReference>
<dbReference type="AlphaFoldDB" id="A0A1G1VMC9"/>
<feature type="transmembrane region" description="Helical" evidence="6">
    <location>
        <begin position="385"/>
        <end position="403"/>
    </location>
</feature>
<feature type="transmembrane region" description="Helical" evidence="6">
    <location>
        <begin position="261"/>
        <end position="283"/>
    </location>
</feature>
<dbReference type="NCBIfam" id="TIGR00360">
    <property type="entry name" value="ComEC_N-term"/>
    <property type="match status" value="1"/>
</dbReference>
<dbReference type="PANTHER" id="PTHR30619">
    <property type="entry name" value="DNA INTERNALIZATION/COMPETENCE PROTEIN COMEC/REC2"/>
    <property type="match status" value="1"/>
</dbReference>
<keyword evidence="3 6" id="KW-0812">Transmembrane</keyword>
<dbReference type="InterPro" id="IPR052159">
    <property type="entry name" value="Competence_DNA_uptake"/>
</dbReference>
<feature type="domain" description="ComEC/Rec2-related protein" evidence="7">
    <location>
        <begin position="141"/>
        <end position="404"/>
    </location>
</feature>
<evidence type="ECO:0000256" key="4">
    <source>
        <dbReference type="ARBA" id="ARBA00022989"/>
    </source>
</evidence>
<evidence type="ECO:0000256" key="3">
    <source>
        <dbReference type="ARBA" id="ARBA00022692"/>
    </source>
</evidence>
<accession>A0A1G1VMC9</accession>
<feature type="transmembrane region" description="Helical" evidence="6">
    <location>
        <begin position="213"/>
        <end position="229"/>
    </location>
</feature>
<feature type="transmembrane region" description="Helical" evidence="6">
    <location>
        <begin position="295"/>
        <end position="319"/>
    </location>
</feature>
<keyword evidence="2" id="KW-1003">Cell membrane</keyword>
<evidence type="ECO:0000256" key="1">
    <source>
        <dbReference type="ARBA" id="ARBA00004651"/>
    </source>
</evidence>
<feature type="transmembrane region" description="Helical" evidence="6">
    <location>
        <begin position="160"/>
        <end position="179"/>
    </location>
</feature>
<feature type="transmembrane region" description="Helical" evidence="6">
    <location>
        <begin position="191"/>
        <end position="207"/>
    </location>
</feature>
<dbReference type="InterPro" id="IPR004477">
    <property type="entry name" value="ComEC_N"/>
</dbReference>
<evidence type="ECO:0000256" key="5">
    <source>
        <dbReference type="ARBA" id="ARBA00023136"/>
    </source>
</evidence>
<dbReference type="GO" id="GO:0005886">
    <property type="term" value="C:plasma membrane"/>
    <property type="evidence" value="ECO:0007669"/>
    <property type="project" value="UniProtKB-SubCell"/>
</dbReference>
<dbReference type="PANTHER" id="PTHR30619:SF1">
    <property type="entry name" value="RECOMBINATION PROTEIN 2"/>
    <property type="match status" value="1"/>
</dbReference>
<feature type="transmembrane region" description="Helical" evidence="6">
    <location>
        <begin position="354"/>
        <end position="373"/>
    </location>
</feature>
<name>A0A1G1VMC9_9BACT</name>
<evidence type="ECO:0000313" key="9">
    <source>
        <dbReference type="Proteomes" id="UP000179069"/>
    </source>
</evidence>
<protein>
    <recommendedName>
        <fullName evidence="7">ComEC/Rec2-related protein domain-containing protein</fullName>
    </recommendedName>
</protein>
<proteinExistence type="predicted"/>
<keyword evidence="4 6" id="KW-1133">Transmembrane helix</keyword>
<dbReference type="EMBL" id="MHCI01000014">
    <property type="protein sequence ID" value="OGY16528.1"/>
    <property type="molecule type" value="Genomic_DNA"/>
</dbReference>
<sequence>MIALSGLWVLRYHAALYSTDVIPNDSMVRIQGYVTSQPYLKASIQIMRIERFQVLSEPFPRFSYGDHVQLIGNIQERLTDSGQTELWLIYPEIRILQETNGVASPLAIRIIASIYGVRQSLQEIFSDLLPEPHASLTAGVVLGVHRSLAQDFERALRQTGTIHVIVASGYNVSVVAGLLMTMLGQFLNRRWVLPLAILGIILYTIMAGGEPPIIRAAIMGSLAFIAQFLGKQYHGLWVLLLTSMLMALISPLLIYDVGFQLSVAATFGILALTPTLTPLLARGVRLLGRNLTEDLGVTLGAQLSVLPILLVHFGSVSWISPLVNLIVVNLVPVIMGFGGLLAGAGFLWLDMARVVALLAWVPLEAFIVVVNWFDGLPLRPISISSHSAWWVAAYYALMFFWIWKSNRHPARAVIQVKRRDE</sequence>
<keyword evidence="5 6" id="KW-0472">Membrane</keyword>
<comment type="subcellular location">
    <subcellularLocation>
        <location evidence="1">Cell membrane</location>
        <topology evidence="1">Multi-pass membrane protein</topology>
    </subcellularLocation>
</comment>
<evidence type="ECO:0000259" key="7">
    <source>
        <dbReference type="Pfam" id="PF03772"/>
    </source>
</evidence>
<dbReference type="Proteomes" id="UP000179069">
    <property type="component" value="Unassembled WGS sequence"/>
</dbReference>
<reference evidence="8 9" key="1">
    <citation type="journal article" date="2016" name="Nat. Commun.">
        <title>Thousands of microbial genomes shed light on interconnected biogeochemical processes in an aquifer system.</title>
        <authorList>
            <person name="Anantharaman K."/>
            <person name="Brown C.T."/>
            <person name="Hug L.A."/>
            <person name="Sharon I."/>
            <person name="Castelle C.J."/>
            <person name="Probst A.J."/>
            <person name="Thomas B.C."/>
            <person name="Singh A."/>
            <person name="Wilkins M.J."/>
            <person name="Karaoz U."/>
            <person name="Brodie E.L."/>
            <person name="Williams K.H."/>
            <person name="Hubbard S.S."/>
            <person name="Banfield J.F."/>
        </authorList>
    </citation>
    <scope>NUCLEOTIDE SEQUENCE [LARGE SCALE GENOMIC DNA]</scope>
</reference>
<feature type="transmembrane region" description="Helical" evidence="6">
    <location>
        <begin position="236"/>
        <end position="255"/>
    </location>
</feature>
<comment type="caution">
    <text evidence="8">The sequence shown here is derived from an EMBL/GenBank/DDBJ whole genome shotgun (WGS) entry which is preliminary data.</text>
</comment>
<evidence type="ECO:0000256" key="2">
    <source>
        <dbReference type="ARBA" id="ARBA00022475"/>
    </source>
</evidence>
<feature type="transmembrane region" description="Helical" evidence="6">
    <location>
        <begin position="325"/>
        <end position="347"/>
    </location>
</feature>
<gene>
    <name evidence="8" type="ORF">A2785_02960</name>
</gene>